<dbReference type="SUPFAM" id="SSF53807">
    <property type="entry name" value="Helical backbone' metal receptor"/>
    <property type="match status" value="1"/>
</dbReference>
<keyword evidence="3" id="KW-1185">Reference proteome</keyword>
<dbReference type="Gene3D" id="3.40.50.1980">
    <property type="entry name" value="Nitrogenase molybdenum iron protein domain"/>
    <property type="match status" value="2"/>
</dbReference>
<dbReference type="PROSITE" id="PS50983">
    <property type="entry name" value="FE_B12_PBP"/>
    <property type="match status" value="1"/>
</dbReference>
<proteinExistence type="predicted"/>
<evidence type="ECO:0000313" key="2">
    <source>
        <dbReference type="EMBL" id="AEF84717.1"/>
    </source>
</evidence>
<dbReference type="Pfam" id="PF01497">
    <property type="entry name" value="Peripla_BP_2"/>
    <property type="match status" value="1"/>
</dbReference>
<dbReference type="PANTHER" id="PTHR30535">
    <property type="entry name" value="VITAMIN B12-BINDING PROTEIN"/>
    <property type="match status" value="1"/>
</dbReference>
<dbReference type="InterPro" id="IPR002491">
    <property type="entry name" value="ABC_transptr_periplasmic_BD"/>
</dbReference>
<dbReference type="OrthoDB" id="368509at2"/>
<protein>
    <submittedName>
        <fullName evidence="2">Periplasmic binding protein</fullName>
    </submittedName>
</protein>
<organism evidence="2 3">
    <name type="scientific">Treponema primitia (strain ATCC BAA-887 / DSM 12427 / ZAS-2)</name>
    <dbReference type="NCBI Taxonomy" id="545694"/>
    <lineage>
        <taxon>Bacteria</taxon>
        <taxon>Pseudomonadati</taxon>
        <taxon>Spirochaetota</taxon>
        <taxon>Spirochaetia</taxon>
        <taxon>Spirochaetales</taxon>
        <taxon>Treponemataceae</taxon>
        <taxon>Treponema</taxon>
    </lineage>
</organism>
<reference evidence="2 3" key="2">
    <citation type="journal article" date="2011" name="ISME J.">
        <title>RNA-seq reveals cooperative metabolic interactions between two termite-gut spirochete species in co-culture.</title>
        <authorList>
            <person name="Rosenthal A.Z."/>
            <person name="Matson E.G."/>
            <person name="Eldar A."/>
            <person name="Leadbetter J.R."/>
        </authorList>
    </citation>
    <scope>NUCLEOTIDE SEQUENCE [LARGE SCALE GENOMIC DNA]</scope>
    <source>
        <strain evidence="3">ATCC BAA-887 / DSM 12427 / ZAS-2</strain>
    </source>
</reference>
<evidence type="ECO:0000259" key="1">
    <source>
        <dbReference type="PROSITE" id="PS50983"/>
    </source>
</evidence>
<dbReference type="Proteomes" id="UP000009223">
    <property type="component" value="Chromosome"/>
</dbReference>
<dbReference type="InterPro" id="IPR050902">
    <property type="entry name" value="ABC_Transporter_SBP"/>
</dbReference>
<dbReference type="KEGG" id="tpi:TREPR_3618"/>
<dbReference type="EMBL" id="CP001843">
    <property type="protein sequence ID" value="AEF84717.1"/>
    <property type="molecule type" value="Genomic_DNA"/>
</dbReference>
<sequence length="373" mass="40241">MKNLQRTNPLLFAVSLLGIFICAGPFSLYAKGQEDVSPSQNNSHPEVRVVKDSEGQEVEIPWEVTKAGPVIGAFAQITQVVSAGSGKISAAATQNINSYFKKVFPDYIQSNSGNFNATSVEELIASETQVAYGPGTIFSAEQKEQLRKAGVAFVPINNVADVAGLCQSFQIVGDILGEDAAKRAAEFVTYYQGNIKAARDKTAGITDTEKVRFLSIFYSANAYATTNGRDISNEYIEAAGGINTAKNYLGGAAGNSLTVDAEQIVQWDPQVIMTSNQTGAAAVLKDPALQTVSAVKNGRVYVCPYGIYLWSVRSGEGAMLPLWMGTKMYPDRFTDINMGEVVKYFFNHFYNYDIPAAEIDTVLAGDASTAMTR</sequence>
<dbReference type="HOGENOM" id="CLU_038034_13_2_12"/>
<name>F5YR05_TREPZ</name>
<dbReference type="STRING" id="545694.TREPR_3618"/>
<dbReference type="RefSeq" id="WP_015706686.1">
    <property type="nucleotide sequence ID" value="NC_015578.1"/>
</dbReference>
<gene>
    <name evidence="2" type="ordered locus">TREPR_3618</name>
</gene>
<dbReference type="eggNOG" id="COG0614">
    <property type="taxonomic scope" value="Bacteria"/>
</dbReference>
<dbReference type="PANTHER" id="PTHR30535:SF34">
    <property type="entry name" value="MOLYBDATE-BINDING PROTEIN MOLA"/>
    <property type="match status" value="1"/>
</dbReference>
<accession>F5YR05</accession>
<dbReference type="AlphaFoldDB" id="F5YR05"/>
<evidence type="ECO:0000313" key="3">
    <source>
        <dbReference type="Proteomes" id="UP000009223"/>
    </source>
</evidence>
<dbReference type="Gene3D" id="1.20.58.2180">
    <property type="match status" value="1"/>
</dbReference>
<reference evidence="3" key="1">
    <citation type="submission" date="2009-12" db="EMBL/GenBank/DDBJ databases">
        <title>Complete sequence of Treponema primitia strain ZAS-2.</title>
        <authorList>
            <person name="Tetu S.G."/>
            <person name="Matson E."/>
            <person name="Ren Q."/>
            <person name="Seshadri R."/>
            <person name="Elbourne L."/>
            <person name="Hassan K.A."/>
            <person name="Durkin A."/>
            <person name="Radune D."/>
            <person name="Mohamoud Y."/>
            <person name="Shay R."/>
            <person name="Jin S."/>
            <person name="Zhang X."/>
            <person name="Lucey K."/>
            <person name="Ballor N.R."/>
            <person name="Ottesen E."/>
            <person name="Rosenthal R."/>
            <person name="Allen A."/>
            <person name="Leadbetter J.R."/>
            <person name="Paulsen I.T."/>
        </authorList>
    </citation>
    <scope>NUCLEOTIDE SEQUENCE [LARGE SCALE GENOMIC DNA]</scope>
    <source>
        <strain evidence="3">ATCC BAA-887 / DSM 12427 / ZAS-2</strain>
    </source>
</reference>
<feature type="domain" description="Fe/B12 periplasmic-binding" evidence="1">
    <location>
        <begin position="69"/>
        <end position="332"/>
    </location>
</feature>